<dbReference type="SUPFAM" id="SSF52540">
    <property type="entry name" value="P-loop containing nucleoside triphosphate hydrolases"/>
    <property type="match status" value="1"/>
</dbReference>
<evidence type="ECO:0000313" key="6">
    <source>
        <dbReference type="EMBL" id="KAK7378156.1"/>
    </source>
</evidence>
<keyword evidence="7" id="KW-1185">Reference proteome</keyword>
<evidence type="ECO:0000256" key="3">
    <source>
        <dbReference type="ARBA" id="ARBA00022821"/>
    </source>
</evidence>
<evidence type="ECO:0000256" key="1">
    <source>
        <dbReference type="ARBA" id="ARBA00022737"/>
    </source>
</evidence>
<dbReference type="GO" id="GO:0006952">
    <property type="term" value="P:defense response"/>
    <property type="evidence" value="ECO:0007669"/>
    <property type="project" value="UniProtKB-KW"/>
</dbReference>
<evidence type="ECO:0000259" key="5">
    <source>
        <dbReference type="Pfam" id="PF18052"/>
    </source>
</evidence>
<dbReference type="Pfam" id="PF18052">
    <property type="entry name" value="Rx_N"/>
    <property type="match status" value="1"/>
</dbReference>
<sequence>MAEYFVFEIAESLLGKLASNLYEEVSRAFDLYEDVQGLRDTLLIVKGVLLDAEEKKEKKHGLREWLRQIQNVCIDAEDVLDGFESQSLRKQVLKASGSTRMKVDHFFSSSNSLVFRFRMARQIKNVRRRLDKIAADGSKFGLERIDIDHSRLQRREMTYSHVDASGVIGREKNREEIIKLLMQPHPHGDGYGDQSVCVIPIVGIGGLGKTTLAKLIIVKILNSAFDPTISVVQESINNLDIEQLQSRLRHKLSCQNAEMANFWVTLGILRSPFGSQKTDNVGKLYIYELYSRSFLEDFEDFGTMYLEYFNNQFDTKDMG</sequence>
<name>A0AAN9RMN4_PHACN</name>
<feature type="domain" description="Disease resistance N-terminal" evidence="5">
    <location>
        <begin position="11"/>
        <end position="100"/>
    </location>
</feature>
<dbReference type="GO" id="GO:0043531">
    <property type="term" value="F:ADP binding"/>
    <property type="evidence" value="ECO:0007669"/>
    <property type="project" value="InterPro"/>
</dbReference>
<feature type="domain" description="NB-ARC" evidence="4">
    <location>
        <begin position="192"/>
        <end position="261"/>
    </location>
</feature>
<dbReference type="Gene3D" id="1.20.5.4130">
    <property type="match status" value="1"/>
</dbReference>
<protein>
    <submittedName>
        <fullName evidence="6">Uncharacterized protein</fullName>
    </submittedName>
</protein>
<dbReference type="InterPro" id="IPR038005">
    <property type="entry name" value="RX-like_CC"/>
</dbReference>
<dbReference type="CDD" id="cd14798">
    <property type="entry name" value="RX-CC_like"/>
    <property type="match status" value="1"/>
</dbReference>
<proteinExistence type="predicted"/>
<evidence type="ECO:0000256" key="2">
    <source>
        <dbReference type="ARBA" id="ARBA00022741"/>
    </source>
</evidence>
<dbReference type="Proteomes" id="UP001374584">
    <property type="component" value="Unassembled WGS sequence"/>
</dbReference>
<keyword evidence="3" id="KW-0611">Plant defense</keyword>
<dbReference type="InterPro" id="IPR041118">
    <property type="entry name" value="Rx_N"/>
</dbReference>
<dbReference type="PANTHER" id="PTHR19338:SF73">
    <property type="entry name" value="DISEASE RESISTANCE PROTEIN RGA2-LIKE"/>
    <property type="match status" value="1"/>
</dbReference>
<gene>
    <name evidence="6" type="ORF">VNO80_03593</name>
</gene>
<dbReference type="AlphaFoldDB" id="A0AAN9RMN4"/>
<evidence type="ECO:0000313" key="7">
    <source>
        <dbReference type="Proteomes" id="UP001374584"/>
    </source>
</evidence>
<dbReference type="EMBL" id="JAYMYR010000002">
    <property type="protein sequence ID" value="KAK7378156.1"/>
    <property type="molecule type" value="Genomic_DNA"/>
</dbReference>
<keyword evidence="1" id="KW-0677">Repeat</keyword>
<dbReference type="Pfam" id="PF00931">
    <property type="entry name" value="NB-ARC"/>
    <property type="match status" value="1"/>
</dbReference>
<comment type="caution">
    <text evidence="6">The sequence shown here is derived from an EMBL/GenBank/DDBJ whole genome shotgun (WGS) entry which is preliminary data.</text>
</comment>
<dbReference type="PANTHER" id="PTHR19338">
    <property type="entry name" value="TRANSLOCASE OF INNER MITOCHONDRIAL MEMBRANE 13 HOMOLOG"/>
    <property type="match status" value="1"/>
</dbReference>
<accession>A0AAN9RMN4</accession>
<dbReference type="Gene3D" id="3.40.50.300">
    <property type="entry name" value="P-loop containing nucleotide triphosphate hydrolases"/>
    <property type="match status" value="1"/>
</dbReference>
<organism evidence="6 7">
    <name type="scientific">Phaseolus coccineus</name>
    <name type="common">Scarlet runner bean</name>
    <name type="synonym">Phaseolus multiflorus</name>
    <dbReference type="NCBI Taxonomy" id="3886"/>
    <lineage>
        <taxon>Eukaryota</taxon>
        <taxon>Viridiplantae</taxon>
        <taxon>Streptophyta</taxon>
        <taxon>Embryophyta</taxon>
        <taxon>Tracheophyta</taxon>
        <taxon>Spermatophyta</taxon>
        <taxon>Magnoliopsida</taxon>
        <taxon>eudicotyledons</taxon>
        <taxon>Gunneridae</taxon>
        <taxon>Pentapetalae</taxon>
        <taxon>rosids</taxon>
        <taxon>fabids</taxon>
        <taxon>Fabales</taxon>
        <taxon>Fabaceae</taxon>
        <taxon>Papilionoideae</taxon>
        <taxon>50 kb inversion clade</taxon>
        <taxon>NPAAA clade</taxon>
        <taxon>indigoferoid/millettioid clade</taxon>
        <taxon>Phaseoleae</taxon>
        <taxon>Phaseolus</taxon>
    </lineage>
</organism>
<reference evidence="6 7" key="1">
    <citation type="submission" date="2024-01" db="EMBL/GenBank/DDBJ databases">
        <title>The genomes of 5 underutilized Papilionoideae crops provide insights into root nodulation and disease resistanc.</title>
        <authorList>
            <person name="Jiang F."/>
        </authorList>
    </citation>
    <scope>NUCLEOTIDE SEQUENCE [LARGE SCALE GENOMIC DNA]</scope>
    <source>
        <strain evidence="6">JINMINGXINNONG_FW02</strain>
        <tissue evidence="6">Leaves</tissue>
    </source>
</reference>
<dbReference type="InterPro" id="IPR027417">
    <property type="entry name" value="P-loop_NTPase"/>
</dbReference>
<evidence type="ECO:0000259" key="4">
    <source>
        <dbReference type="Pfam" id="PF00931"/>
    </source>
</evidence>
<dbReference type="InterPro" id="IPR002182">
    <property type="entry name" value="NB-ARC"/>
</dbReference>
<keyword evidence="2" id="KW-0547">Nucleotide-binding</keyword>